<evidence type="ECO:0008006" key="5">
    <source>
        <dbReference type="Google" id="ProtNLM"/>
    </source>
</evidence>
<evidence type="ECO:0000256" key="2">
    <source>
        <dbReference type="SAM" id="Phobius"/>
    </source>
</evidence>
<feature type="compositionally biased region" description="Polar residues" evidence="1">
    <location>
        <begin position="198"/>
        <end position="208"/>
    </location>
</feature>
<comment type="caution">
    <text evidence="3">The sequence shown here is derived from an EMBL/GenBank/DDBJ whole genome shotgun (WGS) entry which is preliminary data.</text>
</comment>
<dbReference type="EMBL" id="MNAD01001649">
    <property type="protein sequence ID" value="OJT02774.1"/>
    <property type="molecule type" value="Genomic_DNA"/>
</dbReference>
<dbReference type="OrthoDB" id="5346979at2759"/>
<reference evidence="3 4" key="1">
    <citation type="submission" date="2016-10" db="EMBL/GenBank/DDBJ databases">
        <title>Genome sequence of the basidiomycete white-rot fungus Trametes pubescens.</title>
        <authorList>
            <person name="Makela M.R."/>
            <person name="Granchi Z."/>
            <person name="Peng M."/>
            <person name="De Vries R.P."/>
            <person name="Grigoriev I."/>
            <person name="Riley R."/>
            <person name="Hilden K."/>
        </authorList>
    </citation>
    <scope>NUCLEOTIDE SEQUENCE [LARGE SCALE GENOMIC DNA]</scope>
    <source>
        <strain evidence="3 4">FBCC735</strain>
    </source>
</reference>
<feature type="transmembrane region" description="Helical" evidence="2">
    <location>
        <begin position="44"/>
        <end position="64"/>
    </location>
</feature>
<name>A0A1M2V5D8_TRAPU</name>
<feature type="region of interest" description="Disordered" evidence="1">
    <location>
        <begin position="75"/>
        <end position="118"/>
    </location>
</feature>
<feature type="region of interest" description="Disordered" evidence="1">
    <location>
        <begin position="1"/>
        <end position="28"/>
    </location>
</feature>
<feature type="compositionally biased region" description="Low complexity" evidence="1">
    <location>
        <begin position="1"/>
        <end position="19"/>
    </location>
</feature>
<sequence>MSATSAAGPSSTSTPLTPSNGREAPESDGYRAIFGKDQKPIPRWVPIALLAFSTVAMSVPILMLRRSRAATLGKALAEAPPPPTRRSTSASIPIVNPNATSLPPSISRPRSLPSSSGAAKLEDDFNGALHCAKAFGLATLLVGTGALTTVWGIRTYMGVETTQEFADRMRLAILSRMPQLSSRIHRPPAVEDDISSLPGESSSEAPAMSITLSPSEVEGWNWPAAEQRLREAFDKDGFSGWAAAALRELEAEGRHERTKRGHV</sequence>
<organism evidence="3 4">
    <name type="scientific">Trametes pubescens</name>
    <name type="common">White-rot fungus</name>
    <dbReference type="NCBI Taxonomy" id="154538"/>
    <lineage>
        <taxon>Eukaryota</taxon>
        <taxon>Fungi</taxon>
        <taxon>Dikarya</taxon>
        <taxon>Basidiomycota</taxon>
        <taxon>Agaricomycotina</taxon>
        <taxon>Agaricomycetes</taxon>
        <taxon>Polyporales</taxon>
        <taxon>Polyporaceae</taxon>
        <taxon>Trametes</taxon>
    </lineage>
</organism>
<feature type="region of interest" description="Disordered" evidence="1">
    <location>
        <begin position="189"/>
        <end position="208"/>
    </location>
</feature>
<protein>
    <recommendedName>
        <fullName evidence="5">Altered inheritance of mitochondria protein 11</fullName>
    </recommendedName>
</protein>
<keyword evidence="2" id="KW-1133">Transmembrane helix</keyword>
<proteinExistence type="predicted"/>
<keyword evidence="2" id="KW-0472">Membrane</keyword>
<dbReference type="AlphaFoldDB" id="A0A1M2V5D8"/>
<evidence type="ECO:0000313" key="4">
    <source>
        <dbReference type="Proteomes" id="UP000184267"/>
    </source>
</evidence>
<keyword evidence="4" id="KW-1185">Reference proteome</keyword>
<gene>
    <name evidence="3" type="ORF">TRAPUB_6630</name>
</gene>
<keyword evidence="2" id="KW-0812">Transmembrane</keyword>
<evidence type="ECO:0000313" key="3">
    <source>
        <dbReference type="EMBL" id="OJT02774.1"/>
    </source>
</evidence>
<dbReference type="Proteomes" id="UP000184267">
    <property type="component" value="Unassembled WGS sequence"/>
</dbReference>
<feature type="compositionally biased region" description="Low complexity" evidence="1">
    <location>
        <begin position="101"/>
        <end position="116"/>
    </location>
</feature>
<accession>A0A1M2V5D8</accession>
<dbReference type="OMA" id="NGALHCA"/>
<evidence type="ECO:0000256" key="1">
    <source>
        <dbReference type="SAM" id="MobiDB-lite"/>
    </source>
</evidence>